<evidence type="ECO:0000256" key="4">
    <source>
        <dbReference type="ARBA" id="ARBA00022963"/>
    </source>
</evidence>
<keyword evidence="9" id="KW-0511">Multifunctional enzyme</keyword>
<dbReference type="Gene3D" id="1.10.1040.50">
    <property type="match status" value="1"/>
</dbReference>
<dbReference type="InterPro" id="IPR006108">
    <property type="entry name" value="3HC_DH_C"/>
</dbReference>
<dbReference type="Pfam" id="PF00378">
    <property type="entry name" value="ECH_1"/>
    <property type="match status" value="1"/>
</dbReference>
<evidence type="ECO:0000256" key="9">
    <source>
        <dbReference type="ARBA" id="ARBA00023268"/>
    </source>
</evidence>
<dbReference type="SUPFAM" id="SSF51735">
    <property type="entry name" value="NAD(P)-binding Rossmann-fold domains"/>
    <property type="match status" value="1"/>
</dbReference>
<evidence type="ECO:0000256" key="6">
    <source>
        <dbReference type="ARBA" id="ARBA00023027"/>
    </source>
</evidence>
<keyword evidence="6" id="KW-0520">NAD</keyword>
<dbReference type="InterPro" id="IPR001753">
    <property type="entry name" value="Enoyl-CoA_hydra/iso"/>
</dbReference>
<comment type="similarity">
    <text evidence="2">In the central section; belongs to the 3-hydroxyacyl-CoA dehydrogenase family.</text>
</comment>
<dbReference type="Gene3D" id="3.40.50.720">
    <property type="entry name" value="NAD(P)-binding Rossmann-like Domain"/>
    <property type="match status" value="1"/>
</dbReference>
<evidence type="ECO:0000259" key="11">
    <source>
        <dbReference type="Pfam" id="PF00725"/>
    </source>
</evidence>
<keyword evidence="14" id="KW-1185">Reference proteome</keyword>
<dbReference type="Proteomes" id="UP001161409">
    <property type="component" value="Unassembled WGS sequence"/>
</dbReference>
<dbReference type="PANTHER" id="PTHR43612">
    <property type="entry name" value="TRIFUNCTIONAL ENZYME SUBUNIT ALPHA"/>
    <property type="match status" value="1"/>
</dbReference>
<dbReference type="InterPro" id="IPR050136">
    <property type="entry name" value="FA_oxidation_alpha_subunit"/>
</dbReference>
<evidence type="ECO:0000256" key="3">
    <source>
        <dbReference type="ARBA" id="ARBA00022832"/>
    </source>
</evidence>
<dbReference type="InterPro" id="IPR008927">
    <property type="entry name" value="6-PGluconate_DH-like_C_sf"/>
</dbReference>
<dbReference type="CDD" id="cd06558">
    <property type="entry name" value="crotonase-like"/>
    <property type="match status" value="1"/>
</dbReference>
<comment type="caution">
    <text evidence="13">The sequence shown here is derived from an EMBL/GenBank/DDBJ whole genome shotgun (WGS) entry which is preliminary data.</text>
</comment>
<dbReference type="RefSeq" id="WP_169559484.1">
    <property type="nucleotide sequence ID" value="NZ_BSNF01000001.1"/>
</dbReference>
<name>A0ABQ5U4S6_9PROT</name>
<protein>
    <submittedName>
        <fullName evidence="13">Fatty oxidation complex subunit alpha</fullName>
    </submittedName>
</protein>
<dbReference type="InterPro" id="IPR029045">
    <property type="entry name" value="ClpP/crotonase-like_dom_sf"/>
</dbReference>
<keyword evidence="4" id="KW-0442">Lipid degradation</keyword>
<evidence type="ECO:0000313" key="14">
    <source>
        <dbReference type="Proteomes" id="UP001161409"/>
    </source>
</evidence>
<sequence length="711" mass="76402">MINYSVDTDGIATISWDMPGRSMNVLNNDSIPAFAGALEKAIGDDAVKGIIITSGKPDFIAGADLEMLQGWKGAEEMFQNGMELQMMFRSIEKAKKPVVAAINGTALGGGFEICLACHHRIAADNPKAKIGLPEVKVGLLPGGGGTQRLPRLIGIQAALPLLLEGKHLSPEKALKAGMVNAVVPANDLLAEAKKWLLNAKPEDAVQPWDKKGFRLPGGIPMSPGGMMTFTAGNAMLREKTMGNYPAALNIMSCVYEGCCVDIDNGLKIETRYFVKTCGTPEAKNMIRSLFFGIGNANKLASRPKDIPTQTFTKVGVLGAGMMGAGIAYSTAVAGIDVVLIDRDQAAADKGKAYSEKLLQKAVGRGRMSQEKAEAVLGRITATTDYALLDGAELVIEAVFENREIKADVTGKSEAVIAEDAIFASNTSTLPISGLAEASKRPANFIGLHFFSPVDKMPLVEIICGKETSQETLARSMDYVKAIRKTPIVVNDSRGFYTSRVFGTYVNEGIAMLAEGINPALIDMAGKMSGMPVGPLALADEVAIDLIYKVRNQTRDDLGDKYIPSPSDATVTKMVEELNRVGKREGKGFYDYPEGGKKHLWKELGTHFPQLPEDEQPSVEEVIKRLLYIQSVETARCLEENVVTTPEDADVGSILGWGFAPSRGGAISQIHTVGVDNFVAECDRMAQAYGARFTPPQFLRDMASKGETFYAA</sequence>
<feature type="domain" description="3-hydroxyacyl-CoA dehydrogenase NAD binding" evidence="12">
    <location>
        <begin position="313"/>
        <end position="491"/>
    </location>
</feature>
<dbReference type="Pfam" id="PF00725">
    <property type="entry name" value="3HCDH"/>
    <property type="match status" value="1"/>
</dbReference>
<keyword evidence="7" id="KW-0443">Lipid metabolism</keyword>
<dbReference type="EMBL" id="BSNF01000001">
    <property type="protein sequence ID" value="GLQ05486.1"/>
    <property type="molecule type" value="Genomic_DNA"/>
</dbReference>
<keyword evidence="5" id="KW-0560">Oxidoreductase</keyword>
<dbReference type="Pfam" id="PF02737">
    <property type="entry name" value="3HCDH_N"/>
    <property type="match status" value="1"/>
</dbReference>
<keyword evidence="3" id="KW-0276">Fatty acid metabolism</keyword>
<dbReference type="InterPro" id="IPR036291">
    <property type="entry name" value="NAD(P)-bd_dom_sf"/>
</dbReference>
<evidence type="ECO:0000256" key="5">
    <source>
        <dbReference type="ARBA" id="ARBA00023002"/>
    </source>
</evidence>
<dbReference type="SUPFAM" id="SSF48179">
    <property type="entry name" value="6-phosphogluconate dehydrogenase C-terminal domain-like"/>
    <property type="match status" value="2"/>
</dbReference>
<evidence type="ECO:0000313" key="13">
    <source>
        <dbReference type="EMBL" id="GLQ05486.1"/>
    </source>
</evidence>
<keyword evidence="8" id="KW-0456">Lyase</keyword>
<proteinExistence type="inferred from homology"/>
<evidence type="ECO:0000256" key="1">
    <source>
        <dbReference type="ARBA" id="ARBA00005005"/>
    </source>
</evidence>
<evidence type="ECO:0000256" key="10">
    <source>
        <dbReference type="ARBA" id="ARBA00049556"/>
    </source>
</evidence>
<evidence type="ECO:0000259" key="12">
    <source>
        <dbReference type="Pfam" id="PF02737"/>
    </source>
</evidence>
<evidence type="ECO:0000256" key="8">
    <source>
        <dbReference type="ARBA" id="ARBA00023239"/>
    </source>
</evidence>
<accession>A0ABQ5U4S6</accession>
<reference evidence="13" key="1">
    <citation type="journal article" date="2014" name="Int. J. Syst. Evol. Microbiol.">
        <title>Complete genome of a new Firmicutes species belonging to the dominant human colonic microbiota ('Ruminococcus bicirculans') reveals two chromosomes and a selective capacity to utilize plant glucans.</title>
        <authorList>
            <consortium name="NISC Comparative Sequencing Program"/>
            <person name="Wegmann U."/>
            <person name="Louis P."/>
            <person name="Goesmann A."/>
            <person name="Henrissat B."/>
            <person name="Duncan S.H."/>
            <person name="Flint H.J."/>
        </authorList>
    </citation>
    <scope>NUCLEOTIDE SEQUENCE</scope>
    <source>
        <strain evidence="13">NBRC 103408</strain>
    </source>
</reference>
<comment type="pathway">
    <text evidence="1">Lipid metabolism; fatty acid beta-oxidation.</text>
</comment>
<gene>
    <name evidence="13" type="ORF">GCM10007924_07070</name>
</gene>
<dbReference type="InterPro" id="IPR006176">
    <property type="entry name" value="3-OHacyl-CoA_DH_NAD-bd"/>
</dbReference>
<evidence type="ECO:0000256" key="7">
    <source>
        <dbReference type="ARBA" id="ARBA00023098"/>
    </source>
</evidence>
<dbReference type="Gene3D" id="3.90.226.10">
    <property type="entry name" value="2-enoyl-CoA Hydratase, Chain A, domain 1"/>
    <property type="match status" value="1"/>
</dbReference>
<comment type="catalytic activity">
    <reaction evidence="10">
        <text>a (3S)-3-hydroxyacyl-CoA + NAD(+) = a 3-oxoacyl-CoA + NADH + H(+)</text>
        <dbReference type="Rhea" id="RHEA:22432"/>
        <dbReference type="ChEBI" id="CHEBI:15378"/>
        <dbReference type="ChEBI" id="CHEBI:57318"/>
        <dbReference type="ChEBI" id="CHEBI:57540"/>
        <dbReference type="ChEBI" id="CHEBI:57945"/>
        <dbReference type="ChEBI" id="CHEBI:90726"/>
        <dbReference type="EC" id="1.1.1.35"/>
    </reaction>
</comment>
<dbReference type="SUPFAM" id="SSF52096">
    <property type="entry name" value="ClpP/crotonase"/>
    <property type="match status" value="1"/>
</dbReference>
<organism evidence="13 14">
    <name type="scientific">Sneathiella chinensis</name>
    <dbReference type="NCBI Taxonomy" id="349750"/>
    <lineage>
        <taxon>Bacteria</taxon>
        <taxon>Pseudomonadati</taxon>
        <taxon>Pseudomonadota</taxon>
        <taxon>Alphaproteobacteria</taxon>
        <taxon>Sneathiellales</taxon>
        <taxon>Sneathiellaceae</taxon>
        <taxon>Sneathiella</taxon>
    </lineage>
</organism>
<feature type="domain" description="3-hydroxyacyl-CoA dehydrogenase C-terminal" evidence="11">
    <location>
        <begin position="494"/>
        <end position="591"/>
    </location>
</feature>
<reference evidence="13" key="2">
    <citation type="submission" date="2023-01" db="EMBL/GenBank/DDBJ databases">
        <title>Draft genome sequence of Sneathiella chinensis strain NBRC 103408.</title>
        <authorList>
            <person name="Sun Q."/>
            <person name="Mori K."/>
        </authorList>
    </citation>
    <scope>NUCLEOTIDE SEQUENCE</scope>
    <source>
        <strain evidence="13">NBRC 103408</strain>
    </source>
</reference>
<dbReference type="PANTHER" id="PTHR43612:SF3">
    <property type="entry name" value="TRIFUNCTIONAL ENZYME SUBUNIT ALPHA, MITOCHONDRIAL"/>
    <property type="match status" value="1"/>
</dbReference>
<evidence type="ECO:0000256" key="2">
    <source>
        <dbReference type="ARBA" id="ARBA00007005"/>
    </source>
</evidence>